<reference evidence="2" key="2">
    <citation type="journal article" date="2021" name="PeerJ">
        <title>Extensive microbial diversity within the chicken gut microbiome revealed by metagenomics and culture.</title>
        <authorList>
            <person name="Gilroy R."/>
            <person name="Ravi A."/>
            <person name="Getino M."/>
            <person name="Pursley I."/>
            <person name="Horton D.L."/>
            <person name="Alikhan N.F."/>
            <person name="Baker D."/>
            <person name="Gharbi K."/>
            <person name="Hall N."/>
            <person name="Watson M."/>
            <person name="Adriaenssens E.M."/>
            <person name="Foster-Nyarko E."/>
            <person name="Jarju S."/>
            <person name="Secka A."/>
            <person name="Antonio M."/>
            <person name="Oren A."/>
            <person name="Chaudhuri R.R."/>
            <person name="La Ragione R."/>
            <person name="Hildebrand F."/>
            <person name="Pallen M.J."/>
        </authorList>
    </citation>
    <scope>NUCLEOTIDE SEQUENCE</scope>
    <source>
        <strain evidence="2">CHK123-3438</strain>
    </source>
</reference>
<name>A0A9D1GJ63_9FIRM</name>
<comment type="caution">
    <text evidence="2">The sequence shown here is derived from an EMBL/GenBank/DDBJ whole genome shotgun (WGS) entry which is preliminary data.</text>
</comment>
<dbReference type="AlphaFoldDB" id="A0A9D1GJ63"/>
<evidence type="ECO:0000313" key="2">
    <source>
        <dbReference type="EMBL" id="HIT42107.1"/>
    </source>
</evidence>
<feature type="region of interest" description="Disordered" evidence="1">
    <location>
        <begin position="21"/>
        <end position="41"/>
    </location>
</feature>
<accession>A0A9D1GJ63</accession>
<dbReference type="EMBL" id="DVKS01000147">
    <property type="protein sequence ID" value="HIT42107.1"/>
    <property type="molecule type" value="Genomic_DNA"/>
</dbReference>
<reference evidence="2" key="1">
    <citation type="submission" date="2020-10" db="EMBL/GenBank/DDBJ databases">
        <authorList>
            <person name="Gilroy R."/>
        </authorList>
    </citation>
    <scope>NUCLEOTIDE SEQUENCE</scope>
    <source>
        <strain evidence="2">CHK123-3438</strain>
    </source>
</reference>
<sequence>MEQKKKMEELLYELVEELLGSIPGEGQGNKSRNKGKKGTHPTLDEFLDEVITYRIDRILAPIHQKEVKGKEVGADLIDKAPPEVKHKMEKWVDSCIEWSWRDCGVVYREAFRDGMRLAKKMFL</sequence>
<evidence type="ECO:0000313" key="3">
    <source>
        <dbReference type="Proteomes" id="UP000886860"/>
    </source>
</evidence>
<organism evidence="2 3">
    <name type="scientific">Candidatus Caccovicinus merdipullorum</name>
    <dbReference type="NCBI Taxonomy" id="2840724"/>
    <lineage>
        <taxon>Bacteria</taxon>
        <taxon>Bacillati</taxon>
        <taxon>Bacillota</taxon>
        <taxon>Clostridia</taxon>
        <taxon>Eubacteriales</taxon>
        <taxon>Candidatus Caccovicinus</taxon>
    </lineage>
</organism>
<gene>
    <name evidence="2" type="ORF">IAB60_08445</name>
</gene>
<proteinExistence type="predicted"/>
<dbReference type="Proteomes" id="UP000886860">
    <property type="component" value="Unassembled WGS sequence"/>
</dbReference>
<evidence type="ECO:0000256" key="1">
    <source>
        <dbReference type="SAM" id="MobiDB-lite"/>
    </source>
</evidence>
<protein>
    <submittedName>
        <fullName evidence="2">Uncharacterized protein</fullName>
    </submittedName>
</protein>